<dbReference type="PANTHER" id="PTHR31635:SF196">
    <property type="entry name" value="REVERSE TRANSCRIPTASE DOMAIN-CONTAINING PROTEIN-RELATED"/>
    <property type="match status" value="1"/>
</dbReference>
<dbReference type="AlphaFoldDB" id="A0AAQ3XBQ7"/>
<dbReference type="CDD" id="cd01650">
    <property type="entry name" value="RT_nLTR_like"/>
    <property type="match status" value="1"/>
</dbReference>
<dbReference type="PANTHER" id="PTHR31635">
    <property type="entry name" value="REVERSE TRANSCRIPTASE DOMAIN-CONTAINING PROTEIN-RELATED"/>
    <property type="match status" value="1"/>
</dbReference>
<feature type="domain" description="Reverse transcriptase" evidence="1">
    <location>
        <begin position="1"/>
        <end position="276"/>
    </location>
</feature>
<organism evidence="2 3">
    <name type="scientific">Paspalum notatum var. saurae</name>
    <dbReference type="NCBI Taxonomy" id="547442"/>
    <lineage>
        <taxon>Eukaryota</taxon>
        <taxon>Viridiplantae</taxon>
        <taxon>Streptophyta</taxon>
        <taxon>Embryophyta</taxon>
        <taxon>Tracheophyta</taxon>
        <taxon>Spermatophyta</taxon>
        <taxon>Magnoliopsida</taxon>
        <taxon>Liliopsida</taxon>
        <taxon>Poales</taxon>
        <taxon>Poaceae</taxon>
        <taxon>PACMAD clade</taxon>
        <taxon>Panicoideae</taxon>
        <taxon>Andropogonodae</taxon>
        <taxon>Paspaleae</taxon>
        <taxon>Paspalinae</taxon>
        <taxon>Paspalum</taxon>
    </lineage>
</organism>
<gene>
    <name evidence="2" type="ORF">U9M48_038027</name>
</gene>
<evidence type="ECO:0000259" key="1">
    <source>
        <dbReference type="PROSITE" id="PS50878"/>
    </source>
</evidence>
<evidence type="ECO:0000313" key="2">
    <source>
        <dbReference type="EMBL" id="WVZ91916.1"/>
    </source>
</evidence>
<reference evidence="2 3" key="1">
    <citation type="submission" date="2024-02" db="EMBL/GenBank/DDBJ databases">
        <title>High-quality chromosome-scale genome assembly of Pensacola bahiagrass (Paspalum notatum Flugge var. saurae).</title>
        <authorList>
            <person name="Vega J.M."/>
            <person name="Podio M."/>
            <person name="Orjuela J."/>
            <person name="Siena L.A."/>
            <person name="Pessino S.C."/>
            <person name="Combes M.C."/>
            <person name="Mariac C."/>
            <person name="Albertini E."/>
            <person name="Pupilli F."/>
            <person name="Ortiz J.P.A."/>
            <person name="Leblanc O."/>
        </authorList>
    </citation>
    <scope>NUCLEOTIDE SEQUENCE [LARGE SCALE GENOMIC DNA]</scope>
    <source>
        <strain evidence="2">R1</strain>
        <tissue evidence="2">Leaf</tissue>
    </source>
</reference>
<accession>A0AAQ3XBQ7</accession>
<dbReference type="Pfam" id="PF00078">
    <property type="entry name" value="RVT_1"/>
    <property type="match status" value="1"/>
</dbReference>
<dbReference type="InterPro" id="IPR000477">
    <property type="entry name" value="RT_dom"/>
</dbReference>
<name>A0AAQ3XBQ7_PASNO</name>
<dbReference type="PROSITE" id="PS50878">
    <property type="entry name" value="RT_POL"/>
    <property type="match status" value="1"/>
</dbReference>
<evidence type="ECO:0000313" key="3">
    <source>
        <dbReference type="Proteomes" id="UP001341281"/>
    </source>
</evidence>
<proteinExistence type="predicted"/>
<dbReference type="Proteomes" id="UP001341281">
    <property type="component" value="Chromosome 09"/>
</dbReference>
<keyword evidence="3" id="KW-1185">Reference proteome</keyword>
<dbReference type="InterPro" id="IPR043502">
    <property type="entry name" value="DNA/RNA_pol_sf"/>
</dbReference>
<protein>
    <recommendedName>
        <fullName evidence="1">Reverse transcriptase domain-containing protein</fullName>
    </recommendedName>
</protein>
<dbReference type="EMBL" id="CP144753">
    <property type="protein sequence ID" value="WVZ91916.1"/>
    <property type="molecule type" value="Genomic_DNA"/>
</dbReference>
<dbReference type="SUPFAM" id="SSF56672">
    <property type="entry name" value="DNA/RNA polymerases"/>
    <property type="match status" value="1"/>
</dbReference>
<sequence length="276" mass="31528">MYNLRIQNLQLINSANIILIPKKVGADTVGDFRPISLIHSFIKIITKILALWLAPRMNEIVSVYQSAFIKRRSIHDNFMAVRGVIRRYHRNKTPALFLKLDIAKAFGSVRWEYLLVLLERIGFPVRWRDWIGAVLSSSTSRVFINWVPNPPIQHRRGLLQGDPLSPLLFIIAIDPLHRLLEAATELGALSKFRGRSSSLRISLYADDAAIFIAPKREEIVTLKHLLELFGQASGLTTNFHKSMVIPIRCNGVNLQSVLRASRPKERPSQLNIWVYH</sequence>